<feature type="non-terminal residue" evidence="2">
    <location>
        <position position="1"/>
    </location>
</feature>
<dbReference type="Proteomes" id="UP001224890">
    <property type="component" value="Unassembled WGS sequence"/>
</dbReference>
<organism evidence="2 3">
    <name type="scientific">Colletotrichum godetiae</name>
    <dbReference type="NCBI Taxonomy" id="1209918"/>
    <lineage>
        <taxon>Eukaryota</taxon>
        <taxon>Fungi</taxon>
        <taxon>Dikarya</taxon>
        <taxon>Ascomycota</taxon>
        <taxon>Pezizomycotina</taxon>
        <taxon>Sordariomycetes</taxon>
        <taxon>Hypocreomycetidae</taxon>
        <taxon>Glomerellales</taxon>
        <taxon>Glomerellaceae</taxon>
        <taxon>Colletotrichum</taxon>
        <taxon>Colletotrichum acutatum species complex</taxon>
    </lineage>
</organism>
<gene>
    <name evidence="2" type="ORF">BDP55DRAFT_680181</name>
</gene>
<dbReference type="EMBL" id="JAHMHR010000062">
    <property type="protein sequence ID" value="KAK1659342.1"/>
    <property type="molecule type" value="Genomic_DNA"/>
</dbReference>
<evidence type="ECO:0000313" key="2">
    <source>
        <dbReference type="EMBL" id="KAK1659342.1"/>
    </source>
</evidence>
<proteinExistence type="predicted"/>
<dbReference type="GeneID" id="85460622"/>
<comment type="caution">
    <text evidence="2">The sequence shown here is derived from an EMBL/GenBank/DDBJ whole genome shotgun (WGS) entry which is preliminary data.</text>
</comment>
<feature type="region of interest" description="Disordered" evidence="1">
    <location>
        <begin position="47"/>
        <end position="86"/>
    </location>
</feature>
<dbReference type="AlphaFoldDB" id="A0AAJ0EQ91"/>
<feature type="compositionally biased region" description="Polar residues" evidence="1">
    <location>
        <begin position="47"/>
        <end position="65"/>
    </location>
</feature>
<evidence type="ECO:0000313" key="3">
    <source>
        <dbReference type="Proteomes" id="UP001224890"/>
    </source>
</evidence>
<dbReference type="RefSeq" id="XP_060424106.1">
    <property type="nucleotide sequence ID" value="XM_060576096.1"/>
</dbReference>
<reference evidence="2" key="1">
    <citation type="submission" date="2021-06" db="EMBL/GenBank/DDBJ databases">
        <title>Comparative genomics, transcriptomics and evolutionary studies reveal genomic signatures of adaptation to plant cell wall in hemibiotrophic fungi.</title>
        <authorList>
            <consortium name="DOE Joint Genome Institute"/>
            <person name="Baroncelli R."/>
            <person name="Diaz J.F."/>
            <person name="Benocci T."/>
            <person name="Peng M."/>
            <person name="Battaglia E."/>
            <person name="Haridas S."/>
            <person name="Andreopoulos W."/>
            <person name="Labutti K."/>
            <person name="Pangilinan J."/>
            <person name="Floch G.L."/>
            <person name="Makela M.R."/>
            <person name="Henrissat B."/>
            <person name="Grigoriev I.V."/>
            <person name="Crouch J.A."/>
            <person name="De Vries R.P."/>
            <person name="Sukno S.A."/>
            <person name="Thon M.R."/>
        </authorList>
    </citation>
    <scope>NUCLEOTIDE SEQUENCE</scope>
    <source>
        <strain evidence="2">CBS 193.32</strain>
    </source>
</reference>
<evidence type="ECO:0000256" key="1">
    <source>
        <dbReference type="SAM" id="MobiDB-lite"/>
    </source>
</evidence>
<keyword evidence="3" id="KW-1185">Reference proteome</keyword>
<protein>
    <submittedName>
        <fullName evidence="2">Uncharacterized protein</fullName>
    </submittedName>
</protein>
<sequence>FQQPVFRQFPGPQNWVPPQVGWPPQNFLSYQHQAAPYYVLPPSQSAYSTRDVSMDPSSSFRGSSQPPAAFPNPADPPNLKMTFPDGYAPTQAGSVEWLTDKKHEYARTSDARLWRISLER</sequence>
<name>A0AAJ0EQ91_9PEZI</name>
<accession>A0AAJ0EQ91</accession>